<dbReference type="Proteomes" id="UP001501570">
    <property type="component" value="Unassembled WGS sequence"/>
</dbReference>
<evidence type="ECO:0000313" key="2">
    <source>
        <dbReference type="Proteomes" id="UP001501570"/>
    </source>
</evidence>
<proteinExistence type="predicted"/>
<keyword evidence="2" id="KW-1185">Reference proteome</keyword>
<comment type="caution">
    <text evidence="1">The sequence shown here is derived from an EMBL/GenBank/DDBJ whole genome shotgun (WGS) entry which is preliminary data.</text>
</comment>
<organism evidence="1 2">
    <name type="scientific">Rugosimonospora acidiphila</name>
    <dbReference type="NCBI Taxonomy" id="556531"/>
    <lineage>
        <taxon>Bacteria</taxon>
        <taxon>Bacillati</taxon>
        <taxon>Actinomycetota</taxon>
        <taxon>Actinomycetes</taxon>
        <taxon>Micromonosporales</taxon>
        <taxon>Micromonosporaceae</taxon>
        <taxon>Rugosimonospora</taxon>
    </lineage>
</organism>
<gene>
    <name evidence="1" type="ORF">GCM10023322_09740</name>
</gene>
<reference evidence="2" key="1">
    <citation type="journal article" date="2019" name="Int. J. Syst. Evol. Microbiol.">
        <title>The Global Catalogue of Microorganisms (GCM) 10K type strain sequencing project: providing services to taxonomists for standard genome sequencing and annotation.</title>
        <authorList>
            <consortium name="The Broad Institute Genomics Platform"/>
            <consortium name="The Broad Institute Genome Sequencing Center for Infectious Disease"/>
            <person name="Wu L."/>
            <person name="Ma J."/>
        </authorList>
    </citation>
    <scope>NUCLEOTIDE SEQUENCE [LARGE SCALE GENOMIC DNA]</scope>
    <source>
        <strain evidence="2">JCM 18304</strain>
    </source>
</reference>
<evidence type="ECO:0000313" key="1">
    <source>
        <dbReference type="EMBL" id="GAA5179526.1"/>
    </source>
</evidence>
<protein>
    <submittedName>
        <fullName evidence="1">Uncharacterized protein</fullName>
    </submittedName>
</protein>
<accession>A0ABP9RM74</accession>
<dbReference type="EMBL" id="BAABJQ010000002">
    <property type="protein sequence ID" value="GAA5179526.1"/>
    <property type="molecule type" value="Genomic_DNA"/>
</dbReference>
<name>A0ABP9RM74_9ACTN</name>
<sequence length="66" mass="7565">MLPRADRCGRITISVRGMQSWRMRIAPGTVRTLNEAQFAQQFREAATALIRDQFAGIRALRNRIYG</sequence>